<dbReference type="Pfam" id="PF07508">
    <property type="entry name" value="Recombinase"/>
    <property type="match status" value="1"/>
</dbReference>
<dbReference type="InterPro" id="IPR011109">
    <property type="entry name" value="DNA_bind_recombinase_dom"/>
</dbReference>
<evidence type="ECO:0000256" key="7">
    <source>
        <dbReference type="SAM" id="MobiDB-lite"/>
    </source>
</evidence>
<feature type="region of interest" description="Disordered" evidence="7">
    <location>
        <begin position="527"/>
        <end position="566"/>
    </location>
</feature>
<sequence length="613" mass="69056">MKPTMPSATVSVPRKAVLYLRVSSKRQTETAFDIDKDGNSIATQRDICQQKADSLEAEVVQEFVEPGVSAQTIEKRPVFRSMLAYLQENPDVDYVIVYARSRAFRYFVDAAITRRHLDKLDVRLLSAREDFGEGTYAEAMEAVTDIMNQVQNQLSGEDIKIEMRNKAINGGTLGKARLGYLNVRIDVEGRMVNSIALDEKRASLVLKAWELYASGSYTIDRLEATMADLGLTTRQTARKPESPVSASQLHRLLQDPYYVGHVKYQGQLYPGRHEPIVGQDLFDRVQDVMRSRSGAGSRDRVHHHYLKGMLFCGRCHDAGRESRMVYVEAKGRSGSIHEYYFCRGKQDGFCDQRYLPVDIVEDKVAEAYAQLRLDQDFESDISQKLRESLENEHADTRDFFARLQNQLAEVDDKERRLVTLAAEGVLPIDKVRQLSNEYRMQRARIEEQLSTTNDRLELGTKVITQALAQLGSPRQSYERTTDRVRRLMNEAFFRRFYVDEHGPAHGVLNDPYADIMAAQTAFRSSVVTEMASGPTSTPSSRQTPISDVQTRPGRTDADMRNAPDLSGAPLSVSLGSIYLDHGSSKATLVGMTGFEPATSSSRTTRATKLRHIP</sequence>
<dbReference type="GO" id="GO:0000150">
    <property type="term" value="F:DNA strand exchange activity"/>
    <property type="evidence" value="ECO:0007669"/>
    <property type="project" value="InterPro"/>
</dbReference>
<dbReference type="PROSITE" id="PS00397">
    <property type="entry name" value="RECOMBINASES_1"/>
    <property type="match status" value="1"/>
</dbReference>
<dbReference type="CDD" id="cd00338">
    <property type="entry name" value="Ser_Recombinase"/>
    <property type="match status" value="1"/>
</dbReference>
<feature type="domain" description="Recombinase" evidence="8">
    <location>
        <begin position="177"/>
        <end position="295"/>
    </location>
</feature>
<feature type="region of interest" description="Disordered" evidence="7">
    <location>
        <begin position="594"/>
        <end position="613"/>
    </location>
</feature>
<feature type="active site" description="O-(5'-phospho-DNA)-serine intermediate" evidence="4 5">
    <location>
        <position position="23"/>
    </location>
</feature>
<dbReference type="InterPro" id="IPR006118">
    <property type="entry name" value="Recombinase_CS"/>
</dbReference>
<proteinExistence type="predicted"/>
<dbReference type="InterPro" id="IPR006119">
    <property type="entry name" value="Resolv_N"/>
</dbReference>
<protein>
    <recommendedName>
        <fullName evidence="8">Recombinase domain-containing protein</fullName>
    </recommendedName>
</protein>
<dbReference type="Pfam" id="PF13408">
    <property type="entry name" value="Zn_ribbon_recom"/>
    <property type="match status" value="1"/>
</dbReference>
<dbReference type="EMBL" id="BJZS01000028">
    <property type="protein sequence ID" value="GEO94818.1"/>
    <property type="molecule type" value="Genomic_DNA"/>
</dbReference>
<dbReference type="GO" id="GO:0003677">
    <property type="term" value="F:DNA binding"/>
    <property type="evidence" value="ECO:0007669"/>
    <property type="project" value="UniProtKB-KW"/>
</dbReference>
<keyword evidence="1" id="KW-0229">DNA integration</keyword>
<dbReference type="PANTHER" id="PTHR30461:SF23">
    <property type="entry name" value="DNA RECOMBINASE-RELATED"/>
    <property type="match status" value="1"/>
</dbReference>
<gene>
    <name evidence="9" type="ORF">KTU01_09410</name>
</gene>
<dbReference type="AlphaFoldDB" id="A0A512IAU1"/>
<dbReference type="InterPro" id="IPR038109">
    <property type="entry name" value="DNA_bind_recomb_sf"/>
</dbReference>
<evidence type="ECO:0000256" key="4">
    <source>
        <dbReference type="PIRSR" id="PIRSR606118-50"/>
    </source>
</evidence>
<name>A0A512IAU1_9MICC</name>
<organism evidence="9 10">
    <name type="scientific">Kocuria turfanensis</name>
    <dbReference type="NCBI Taxonomy" id="388357"/>
    <lineage>
        <taxon>Bacteria</taxon>
        <taxon>Bacillati</taxon>
        <taxon>Actinomycetota</taxon>
        <taxon>Actinomycetes</taxon>
        <taxon>Micrococcales</taxon>
        <taxon>Micrococcaceae</taxon>
        <taxon>Kocuria</taxon>
    </lineage>
</organism>
<keyword evidence="3" id="KW-0233">DNA recombination</keyword>
<evidence type="ECO:0000256" key="2">
    <source>
        <dbReference type="ARBA" id="ARBA00023125"/>
    </source>
</evidence>
<dbReference type="Gene3D" id="3.40.50.1390">
    <property type="entry name" value="Resolvase, N-terminal catalytic domain"/>
    <property type="match status" value="1"/>
</dbReference>
<evidence type="ECO:0000256" key="3">
    <source>
        <dbReference type="ARBA" id="ARBA00023172"/>
    </source>
</evidence>
<dbReference type="Pfam" id="PF00239">
    <property type="entry name" value="Resolvase"/>
    <property type="match status" value="1"/>
</dbReference>
<evidence type="ECO:0000256" key="1">
    <source>
        <dbReference type="ARBA" id="ARBA00022908"/>
    </source>
</evidence>
<keyword evidence="6" id="KW-0175">Coiled coil</keyword>
<dbReference type="InterPro" id="IPR036162">
    <property type="entry name" value="Resolvase-like_N_sf"/>
</dbReference>
<dbReference type="SUPFAM" id="SSF53041">
    <property type="entry name" value="Resolvase-like"/>
    <property type="match status" value="1"/>
</dbReference>
<evidence type="ECO:0000256" key="6">
    <source>
        <dbReference type="SAM" id="Coils"/>
    </source>
</evidence>
<dbReference type="PROSITE" id="PS51737">
    <property type="entry name" value="RECOMBINASE_DNA_BIND"/>
    <property type="match status" value="1"/>
</dbReference>
<dbReference type="SMART" id="SM00857">
    <property type="entry name" value="Resolvase"/>
    <property type="match status" value="1"/>
</dbReference>
<dbReference type="Gene3D" id="3.90.1750.20">
    <property type="entry name" value="Putative Large Serine Recombinase, Chain B, Domain 2"/>
    <property type="match status" value="1"/>
</dbReference>
<keyword evidence="10" id="KW-1185">Reference proteome</keyword>
<evidence type="ECO:0000313" key="10">
    <source>
        <dbReference type="Proteomes" id="UP000321103"/>
    </source>
</evidence>
<dbReference type="PANTHER" id="PTHR30461">
    <property type="entry name" value="DNA-INVERTASE FROM LAMBDOID PROPHAGE"/>
    <property type="match status" value="1"/>
</dbReference>
<feature type="coiled-coil region" evidence="6">
    <location>
        <begin position="386"/>
        <end position="448"/>
    </location>
</feature>
<evidence type="ECO:0000313" key="9">
    <source>
        <dbReference type="EMBL" id="GEO94818.1"/>
    </source>
</evidence>
<reference evidence="9 10" key="1">
    <citation type="submission" date="2019-07" db="EMBL/GenBank/DDBJ databases">
        <title>Whole genome shotgun sequence of Kocuria turfanensis NBRC 107627.</title>
        <authorList>
            <person name="Hosoyama A."/>
            <person name="Uohara A."/>
            <person name="Ohji S."/>
            <person name="Ichikawa N."/>
        </authorList>
    </citation>
    <scope>NUCLEOTIDE SEQUENCE [LARGE SCALE GENOMIC DNA]</scope>
    <source>
        <strain evidence="9 10">NBRC 107627</strain>
    </source>
</reference>
<feature type="compositionally biased region" description="Polar residues" evidence="7">
    <location>
        <begin position="527"/>
        <end position="549"/>
    </location>
</feature>
<dbReference type="InterPro" id="IPR050639">
    <property type="entry name" value="SSR_resolvase"/>
</dbReference>
<evidence type="ECO:0000256" key="5">
    <source>
        <dbReference type="PROSITE-ProRule" id="PRU10137"/>
    </source>
</evidence>
<dbReference type="Proteomes" id="UP000321103">
    <property type="component" value="Unassembled WGS sequence"/>
</dbReference>
<comment type="caution">
    <text evidence="9">The sequence shown here is derived from an EMBL/GenBank/DDBJ whole genome shotgun (WGS) entry which is preliminary data.</text>
</comment>
<evidence type="ECO:0000259" key="8">
    <source>
        <dbReference type="PROSITE" id="PS51737"/>
    </source>
</evidence>
<keyword evidence="2" id="KW-0238">DNA-binding</keyword>
<dbReference type="InterPro" id="IPR025827">
    <property type="entry name" value="Zn_ribbon_recom_dom"/>
</dbReference>
<accession>A0A512IAU1</accession>
<dbReference type="GO" id="GO:0015074">
    <property type="term" value="P:DNA integration"/>
    <property type="evidence" value="ECO:0007669"/>
    <property type="project" value="UniProtKB-KW"/>
</dbReference>